<dbReference type="AlphaFoldDB" id="A0A7H9BEY2"/>
<evidence type="ECO:0000256" key="2">
    <source>
        <dbReference type="SAM" id="SignalP"/>
    </source>
</evidence>
<keyword evidence="1" id="KW-0175">Coiled coil</keyword>
<dbReference type="KEGG" id="chiz:HQ393_02060"/>
<proteinExistence type="predicted"/>
<accession>A0A7H9BEY2</accession>
<evidence type="ECO:0000256" key="1">
    <source>
        <dbReference type="SAM" id="Coils"/>
    </source>
</evidence>
<reference evidence="3 4" key="1">
    <citation type="submission" date="2020-07" db="EMBL/GenBank/DDBJ databases">
        <title>Complete genome sequence of Chitinibacter sp. 2T18.</title>
        <authorList>
            <person name="Bae J.-W."/>
            <person name="Choi J.-W."/>
        </authorList>
    </citation>
    <scope>NUCLEOTIDE SEQUENCE [LARGE SCALE GENOMIC DNA]</scope>
    <source>
        <strain evidence="3 4">2T18</strain>
    </source>
</reference>
<keyword evidence="2" id="KW-0732">Signal</keyword>
<dbReference type="Pfam" id="PF10973">
    <property type="entry name" value="DUF2799"/>
    <property type="match status" value="1"/>
</dbReference>
<organism evidence="3 4">
    <name type="scientific">Chitinibacter bivalviorum</name>
    <dbReference type="NCBI Taxonomy" id="2739434"/>
    <lineage>
        <taxon>Bacteria</taxon>
        <taxon>Pseudomonadati</taxon>
        <taxon>Pseudomonadota</taxon>
        <taxon>Betaproteobacteria</taxon>
        <taxon>Neisseriales</taxon>
        <taxon>Chitinibacteraceae</taxon>
        <taxon>Chitinibacter</taxon>
    </lineage>
</organism>
<feature type="coiled-coil region" evidence="1">
    <location>
        <begin position="117"/>
        <end position="167"/>
    </location>
</feature>
<dbReference type="RefSeq" id="WP_179357213.1">
    <property type="nucleotide sequence ID" value="NZ_CP058627.1"/>
</dbReference>
<gene>
    <name evidence="3" type="ORF">HQ393_02060</name>
</gene>
<dbReference type="Proteomes" id="UP000509597">
    <property type="component" value="Chromosome"/>
</dbReference>
<dbReference type="PROSITE" id="PS51257">
    <property type="entry name" value="PROKAR_LIPOPROTEIN"/>
    <property type="match status" value="1"/>
</dbReference>
<evidence type="ECO:0000313" key="3">
    <source>
        <dbReference type="EMBL" id="QLG87127.1"/>
    </source>
</evidence>
<evidence type="ECO:0000313" key="4">
    <source>
        <dbReference type="Proteomes" id="UP000509597"/>
    </source>
</evidence>
<dbReference type="EMBL" id="CP058627">
    <property type="protein sequence ID" value="QLG87127.1"/>
    <property type="molecule type" value="Genomic_DNA"/>
</dbReference>
<feature type="chain" id="PRO_5028820507" evidence="2">
    <location>
        <begin position="22"/>
        <end position="187"/>
    </location>
</feature>
<protein>
    <submittedName>
        <fullName evidence="3">DUF2799 domain-containing protein</fullName>
    </submittedName>
</protein>
<dbReference type="InterPro" id="IPR021242">
    <property type="entry name" value="DUF2799"/>
</dbReference>
<feature type="signal peptide" evidence="2">
    <location>
        <begin position="1"/>
        <end position="21"/>
    </location>
</feature>
<keyword evidence="4" id="KW-1185">Reference proteome</keyword>
<name>A0A7H9BEY2_9NEIS</name>
<sequence length="187" mass="21464">MMKAIQYLIIAAASFGLLGCAAMNESECRVGDWYGTGLRDGQWGAQNRIADYAESCQKLGITPNLNEYTRGRNQGLRAYCTPDSGYRAGRAGNSYGNVCPSDLQAGFLSGYERGYARYRLERDIDQYQNQLINYRSDRKKLEDKIAKAATEDERRKLLRDLDRLSRQQMYSQQQLDQLLFQQANWRD</sequence>